<dbReference type="EMBL" id="UOEJ01000038">
    <property type="protein sequence ID" value="VAV92961.1"/>
    <property type="molecule type" value="Genomic_DNA"/>
</dbReference>
<keyword evidence="5 14" id="KW-0808">Transferase</keyword>
<feature type="transmembrane region" description="Helical" evidence="11">
    <location>
        <begin position="12"/>
        <end position="31"/>
    </location>
</feature>
<reference evidence="14" key="1">
    <citation type="submission" date="2018-06" db="EMBL/GenBank/DDBJ databases">
        <authorList>
            <person name="Zhirakovskaya E."/>
        </authorList>
    </citation>
    <scope>NUCLEOTIDE SEQUENCE</scope>
</reference>
<evidence type="ECO:0000256" key="5">
    <source>
        <dbReference type="ARBA" id="ARBA00022679"/>
    </source>
</evidence>
<keyword evidence="4" id="KW-0597">Phosphoprotein</keyword>
<dbReference type="SMART" id="SM00387">
    <property type="entry name" value="HATPase_c"/>
    <property type="match status" value="1"/>
</dbReference>
<evidence type="ECO:0000256" key="3">
    <source>
        <dbReference type="ARBA" id="ARBA00012438"/>
    </source>
</evidence>
<dbReference type="PANTHER" id="PTHR45436">
    <property type="entry name" value="SENSOR HISTIDINE KINASE YKOH"/>
    <property type="match status" value="1"/>
</dbReference>
<evidence type="ECO:0000256" key="2">
    <source>
        <dbReference type="ARBA" id="ARBA00004370"/>
    </source>
</evidence>
<dbReference type="InterPro" id="IPR050428">
    <property type="entry name" value="TCS_sensor_his_kinase"/>
</dbReference>
<gene>
    <name evidence="14" type="ORF">MNBD_ALPHA01-1915</name>
</gene>
<keyword evidence="7" id="KW-0418">Kinase</keyword>
<dbReference type="PROSITE" id="PS50109">
    <property type="entry name" value="HIS_KIN"/>
    <property type="match status" value="1"/>
</dbReference>
<evidence type="ECO:0000256" key="9">
    <source>
        <dbReference type="ARBA" id="ARBA00023012"/>
    </source>
</evidence>
<comment type="catalytic activity">
    <reaction evidence="1">
        <text>ATP + protein L-histidine = ADP + protein N-phospho-L-histidine.</text>
        <dbReference type="EC" id="2.7.13.3"/>
    </reaction>
</comment>
<evidence type="ECO:0000256" key="11">
    <source>
        <dbReference type="SAM" id="Phobius"/>
    </source>
</evidence>
<dbReference type="InterPro" id="IPR036890">
    <property type="entry name" value="HATPase_C_sf"/>
</dbReference>
<feature type="transmembrane region" description="Helical" evidence="11">
    <location>
        <begin position="156"/>
        <end position="174"/>
    </location>
</feature>
<dbReference type="GO" id="GO:0004673">
    <property type="term" value="F:protein histidine kinase activity"/>
    <property type="evidence" value="ECO:0007669"/>
    <property type="project" value="UniProtKB-EC"/>
</dbReference>
<evidence type="ECO:0000256" key="7">
    <source>
        <dbReference type="ARBA" id="ARBA00022777"/>
    </source>
</evidence>
<dbReference type="GO" id="GO:0005886">
    <property type="term" value="C:plasma membrane"/>
    <property type="evidence" value="ECO:0007669"/>
    <property type="project" value="TreeGrafter"/>
</dbReference>
<comment type="subcellular location">
    <subcellularLocation>
        <location evidence="2">Membrane</location>
    </subcellularLocation>
</comment>
<dbReference type="PANTHER" id="PTHR45436:SF5">
    <property type="entry name" value="SENSOR HISTIDINE KINASE TRCS"/>
    <property type="match status" value="1"/>
</dbReference>
<accession>A0A3B0RND6</accession>
<evidence type="ECO:0000256" key="6">
    <source>
        <dbReference type="ARBA" id="ARBA00022692"/>
    </source>
</evidence>
<evidence type="ECO:0000259" key="12">
    <source>
        <dbReference type="PROSITE" id="PS50109"/>
    </source>
</evidence>
<dbReference type="GO" id="GO:0000160">
    <property type="term" value="P:phosphorelay signal transduction system"/>
    <property type="evidence" value="ECO:0007669"/>
    <property type="project" value="UniProtKB-KW"/>
</dbReference>
<dbReference type="SUPFAM" id="SSF55874">
    <property type="entry name" value="ATPase domain of HSP90 chaperone/DNA topoisomerase II/histidine kinase"/>
    <property type="match status" value="1"/>
</dbReference>
<proteinExistence type="predicted"/>
<evidence type="ECO:0000256" key="8">
    <source>
        <dbReference type="ARBA" id="ARBA00022989"/>
    </source>
</evidence>
<dbReference type="InterPro" id="IPR005467">
    <property type="entry name" value="His_kinase_dom"/>
</dbReference>
<keyword evidence="8 11" id="KW-1133">Transmembrane helix</keyword>
<dbReference type="InterPro" id="IPR004358">
    <property type="entry name" value="Sig_transdc_His_kin-like_C"/>
</dbReference>
<keyword evidence="9" id="KW-0902">Two-component regulatory system</keyword>
<dbReference type="InterPro" id="IPR003594">
    <property type="entry name" value="HATPase_dom"/>
</dbReference>
<evidence type="ECO:0000256" key="1">
    <source>
        <dbReference type="ARBA" id="ARBA00000085"/>
    </source>
</evidence>
<protein>
    <recommendedName>
        <fullName evidence="3">histidine kinase</fullName>
        <ecNumber evidence="3">2.7.13.3</ecNumber>
    </recommendedName>
</protein>
<dbReference type="AlphaFoldDB" id="A0A3B0RND6"/>
<keyword evidence="10 11" id="KW-0472">Membrane</keyword>
<evidence type="ECO:0000259" key="13">
    <source>
        <dbReference type="PROSITE" id="PS50885"/>
    </source>
</evidence>
<dbReference type="PRINTS" id="PR00344">
    <property type="entry name" value="BCTRLSENSOR"/>
</dbReference>
<dbReference type="PROSITE" id="PS50885">
    <property type="entry name" value="HAMP"/>
    <property type="match status" value="1"/>
</dbReference>
<sequence>MKSFKARLNIGVIIFSLLFFSALIIANVIFFNSFGERFISARLAHDTDALLAALKPGEAGRLELDIYNMNPIFLKPLSGHYFRVELENANYQSKSLWDKTIPLERLPHGQSDLFRFKGPKGQILLVRTGSYQKAGQKIWISVAEDYSPITKPLHQLMMTLAILNGFIILVLIFFQRVMVDRGLKPLKQITEDLTRLGRGETLFLNEKVPEEVLPLVKEINQLLVMVDSRVKRSVTALGNLAHAIKTPLALIEQVITSDSQIHGKEGTAEIKQAVHDIKHWLNSELRRARIIGTPAHGQKHPVAELLNPLVATLQRIYEGRQLDFQLDIDDRAEFLGDRHDLMELFGNLLDNACKWARSKIVIQVKSREGGIAVIIEDDGPGVTLEMFEMLEKRGTRLDESGEGHGLGLSIVREIVTLYDADLAFEPSEQYGGLRVSVNLGKAI</sequence>
<keyword evidence="6 11" id="KW-0812">Transmembrane</keyword>
<organism evidence="14">
    <name type="scientific">hydrothermal vent metagenome</name>
    <dbReference type="NCBI Taxonomy" id="652676"/>
    <lineage>
        <taxon>unclassified sequences</taxon>
        <taxon>metagenomes</taxon>
        <taxon>ecological metagenomes</taxon>
    </lineage>
</organism>
<name>A0A3B0RND6_9ZZZZ</name>
<evidence type="ECO:0000256" key="10">
    <source>
        <dbReference type="ARBA" id="ARBA00023136"/>
    </source>
</evidence>
<feature type="domain" description="Histidine kinase" evidence="12">
    <location>
        <begin position="239"/>
        <end position="443"/>
    </location>
</feature>
<feature type="domain" description="HAMP" evidence="13">
    <location>
        <begin position="180"/>
        <end position="231"/>
    </location>
</feature>
<dbReference type="EC" id="2.7.13.3" evidence="3"/>
<evidence type="ECO:0000313" key="14">
    <source>
        <dbReference type="EMBL" id="VAV92961.1"/>
    </source>
</evidence>
<evidence type="ECO:0000256" key="4">
    <source>
        <dbReference type="ARBA" id="ARBA00022553"/>
    </source>
</evidence>
<dbReference type="Pfam" id="PF02518">
    <property type="entry name" value="HATPase_c"/>
    <property type="match status" value="1"/>
</dbReference>
<dbReference type="InterPro" id="IPR003660">
    <property type="entry name" value="HAMP_dom"/>
</dbReference>
<dbReference type="Gene3D" id="3.30.565.10">
    <property type="entry name" value="Histidine kinase-like ATPase, C-terminal domain"/>
    <property type="match status" value="1"/>
</dbReference>